<sequence length="80" mass="7998">AWRVACTSASLSGLRAAAQAGLGVAPHSARLLPPGLLPLPPSRHLPALGEIEFVVIGPGPRHPVAAALIEALLSSGEGLP</sequence>
<protein>
    <recommendedName>
        <fullName evidence="3">LysR substrate-binding domain-containing protein</fullName>
    </recommendedName>
</protein>
<reference evidence="1 2" key="1">
    <citation type="submission" date="2010-04" db="EMBL/GenBank/DDBJ databases">
        <authorList>
            <person name="Qin X."/>
            <person name="Bachman B."/>
            <person name="Battles P."/>
            <person name="Bell A."/>
            <person name="Bess C."/>
            <person name="Bickham C."/>
            <person name="Chaboub L."/>
            <person name="Chen D."/>
            <person name="Coyle M."/>
            <person name="Deiros D.R."/>
            <person name="Dinh H."/>
            <person name="Forbes L."/>
            <person name="Fowler G."/>
            <person name="Francisco L."/>
            <person name="Fu Q."/>
            <person name="Gubbala S."/>
            <person name="Hale W."/>
            <person name="Han Y."/>
            <person name="Hemphill L."/>
            <person name="Highlander S.K."/>
            <person name="Hirani K."/>
            <person name="Hogues M."/>
            <person name="Jackson L."/>
            <person name="Jakkamsetti A."/>
            <person name="Javaid M."/>
            <person name="Jiang H."/>
            <person name="Korchina V."/>
            <person name="Kovar C."/>
            <person name="Lara F."/>
            <person name="Lee S."/>
            <person name="Mata R."/>
            <person name="Mathew T."/>
            <person name="Moen C."/>
            <person name="Morales K."/>
            <person name="Munidasa M."/>
            <person name="Nazareth L."/>
            <person name="Ngo R."/>
            <person name="Nguyen L."/>
            <person name="Okwuonu G."/>
            <person name="Ongeri F."/>
            <person name="Patil S."/>
            <person name="Petrosino J."/>
            <person name="Pham C."/>
            <person name="Pham P."/>
            <person name="Pu L.-L."/>
            <person name="Puazo M."/>
            <person name="Raj R."/>
            <person name="Reid J."/>
            <person name="Rouhana J."/>
            <person name="Saada N."/>
            <person name="Shang Y."/>
            <person name="Simmons D."/>
            <person name="Thornton R."/>
            <person name="Warren J."/>
            <person name="Weissenberger G."/>
            <person name="Zhang J."/>
            <person name="Zhang L."/>
            <person name="Zhou C."/>
            <person name="Zhu D."/>
            <person name="Muzny D."/>
            <person name="Worley K."/>
            <person name="Gibbs R."/>
        </authorList>
    </citation>
    <scope>NUCLEOTIDE SEQUENCE [LARGE SCALE GENOMIC DNA]</scope>
    <source>
        <strain evidence="1 2">ATCC 49957</strain>
    </source>
</reference>
<dbReference type="AlphaFoldDB" id="D5RPC0"/>
<dbReference type="EMBL" id="ADVL01000627">
    <property type="protein sequence ID" value="EFH10839.1"/>
    <property type="molecule type" value="Genomic_DNA"/>
</dbReference>
<dbReference type="HOGENOM" id="CLU_2595838_0_0_5"/>
<keyword evidence="2" id="KW-1185">Reference proteome</keyword>
<evidence type="ECO:0000313" key="1">
    <source>
        <dbReference type="EMBL" id="EFH10839.1"/>
    </source>
</evidence>
<dbReference type="SUPFAM" id="SSF53850">
    <property type="entry name" value="Periplasmic binding protein-like II"/>
    <property type="match status" value="1"/>
</dbReference>
<dbReference type="Proteomes" id="UP000005324">
    <property type="component" value="Unassembled WGS sequence"/>
</dbReference>
<name>D5RPC0_9PROT</name>
<organism evidence="1 2">
    <name type="scientific">Pseudoroseomonas cervicalis ATCC 49957</name>
    <dbReference type="NCBI Taxonomy" id="525371"/>
    <lineage>
        <taxon>Bacteria</taxon>
        <taxon>Pseudomonadati</taxon>
        <taxon>Pseudomonadota</taxon>
        <taxon>Alphaproteobacteria</taxon>
        <taxon>Acetobacterales</taxon>
        <taxon>Roseomonadaceae</taxon>
        <taxon>Roseomonas</taxon>
    </lineage>
</organism>
<evidence type="ECO:0008006" key="3">
    <source>
        <dbReference type="Google" id="ProtNLM"/>
    </source>
</evidence>
<accession>D5RPC0</accession>
<proteinExistence type="predicted"/>
<gene>
    <name evidence="1" type="ORF">HMPREF0731_2931</name>
</gene>
<feature type="non-terminal residue" evidence="1">
    <location>
        <position position="1"/>
    </location>
</feature>
<evidence type="ECO:0000313" key="2">
    <source>
        <dbReference type="Proteomes" id="UP000005324"/>
    </source>
</evidence>
<comment type="caution">
    <text evidence="1">The sequence shown here is derived from an EMBL/GenBank/DDBJ whole genome shotgun (WGS) entry which is preliminary data.</text>
</comment>
<dbReference type="Gene3D" id="3.40.190.10">
    <property type="entry name" value="Periplasmic binding protein-like II"/>
    <property type="match status" value="1"/>
</dbReference>